<dbReference type="PROSITE" id="PS50862">
    <property type="entry name" value="AA_TRNA_LIGASE_II"/>
    <property type="match status" value="1"/>
</dbReference>
<feature type="binding site" evidence="11">
    <location>
        <position position="137"/>
    </location>
    <ligand>
        <name>L-histidine</name>
        <dbReference type="ChEBI" id="CHEBI:57595"/>
    </ligand>
</feature>
<sequence length="492" mass="53579">MSKKNKINRPKARRPRGFEDKSADILRAEQGLVQAAFAVYEAWGFEPLQTPAFEYADALGKFLPDEDRPNTGVFALRDDDDQWMALRYDLTAPLARYVAEHYQEIAKPFRRYQAGSVWRNEKPGPGRFREFVQCDADSVGAPSGAADAEMIMLSAEVMRAGGLADGQYVIRVNNRKLLDGILETSGVPDGAAGAEQRLRVLRAIDKLDRLGPDGVAALLGEGRKDESGDYTEGAGLAPTGIDAVMGFTMASAKDRGMTLSTLETLVGTSAQGLAGVNELRQIDDILGACDFGPERVQFDTSIVRGLGYYTGAVFEAELLADIKDKKGRPVRIGSVGGGGRYDGLVSRFMGQNVPATGFSFGVSRFASALARMSKVNRTAQAPILICMFDRTLAADYFRMAAELRAAGLRAEVFVGGGNVGKQLKYADRRGVRLAVLMGSDEAARDEVTIKDLALGAEMARAIRDNKEWRQTRPAQQTVARTRLIEQIRTMLE</sequence>
<keyword evidence="4 10" id="KW-0436">Ligase</keyword>
<dbReference type="InterPro" id="IPR004154">
    <property type="entry name" value="Anticodon-bd"/>
</dbReference>
<evidence type="ECO:0000259" key="13">
    <source>
        <dbReference type="PROSITE" id="PS50862"/>
    </source>
</evidence>
<feature type="compositionally biased region" description="Basic residues" evidence="12">
    <location>
        <begin position="1"/>
        <end position="15"/>
    </location>
</feature>
<evidence type="ECO:0000256" key="7">
    <source>
        <dbReference type="ARBA" id="ARBA00022917"/>
    </source>
</evidence>
<dbReference type="NCBIfam" id="TIGR00442">
    <property type="entry name" value="hisS"/>
    <property type="match status" value="1"/>
</dbReference>
<dbReference type="PIRSF" id="PIRSF001549">
    <property type="entry name" value="His-tRNA_synth"/>
    <property type="match status" value="1"/>
</dbReference>
<dbReference type="HAMAP" id="MF_00127">
    <property type="entry name" value="His_tRNA_synth"/>
    <property type="match status" value="1"/>
</dbReference>
<organism evidence="14">
    <name type="scientific">Hellea balneolensis</name>
    <dbReference type="NCBI Taxonomy" id="287478"/>
    <lineage>
        <taxon>Bacteria</taxon>
        <taxon>Pseudomonadati</taxon>
        <taxon>Pseudomonadota</taxon>
        <taxon>Alphaproteobacteria</taxon>
        <taxon>Maricaulales</taxon>
        <taxon>Robiginitomaculaceae</taxon>
        <taxon>Hellea</taxon>
    </lineage>
</organism>
<keyword evidence="6 10" id="KW-0067">ATP-binding</keyword>
<dbReference type="InterPro" id="IPR041715">
    <property type="entry name" value="HisRS-like_core"/>
</dbReference>
<keyword evidence="5 10" id="KW-0547">Nucleotide-binding</keyword>
<comment type="subunit">
    <text evidence="2 10">Homodimer.</text>
</comment>
<feature type="domain" description="Aminoacyl-transfer RNA synthetases class-II family profile" evidence="13">
    <location>
        <begin position="32"/>
        <end position="382"/>
    </location>
</feature>
<dbReference type="Gene3D" id="3.30.930.10">
    <property type="entry name" value="Bira Bifunctional Protein, Domain 2"/>
    <property type="match status" value="1"/>
</dbReference>
<dbReference type="InterPro" id="IPR036621">
    <property type="entry name" value="Anticodon-bd_dom_sf"/>
</dbReference>
<dbReference type="SUPFAM" id="SSF55681">
    <property type="entry name" value="Class II aaRS and biotin synthetases"/>
    <property type="match status" value="1"/>
</dbReference>
<proteinExistence type="inferred from homology"/>
<feature type="binding site" evidence="11">
    <location>
        <begin position="89"/>
        <end position="91"/>
    </location>
    <ligand>
        <name>L-histidine</name>
        <dbReference type="ChEBI" id="CHEBI:57595"/>
    </ligand>
</feature>
<evidence type="ECO:0000256" key="6">
    <source>
        <dbReference type="ARBA" id="ARBA00022840"/>
    </source>
</evidence>
<feature type="binding site" evidence="11">
    <location>
        <position position="119"/>
    </location>
    <ligand>
        <name>L-histidine</name>
        <dbReference type="ChEBI" id="CHEBI:57595"/>
    </ligand>
</feature>
<evidence type="ECO:0000256" key="8">
    <source>
        <dbReference type="ARBA" id="ARBA00023146"/>
    </source>
</evidence>
<comment type="similarity">
    <text evidence="1 10">Belongs to the class-II aminoacyl-tRNA synthetase family.</text>
</comment>
<accession>A0A7V5NWM3</accession>
<feature type="region of interest" description="Disordered" evidence="12">
    <location>
        <begin position="1"/>
        <end position="20"/>
    </location>
</feature>
<dbReference type="EMBL" id="DROP01000017">
    <property type="protein sequence ID" value="HHI88356.1"/>
    <property type="molecule type" value="Genomic_DNA"/>
</dbReference>
<name>A0A7V5NWM3_9PROT</name>
<dbReference type="Pfam" id="PF13393">
    <property type="entry name" value="tRNA-synt_His"/>
    <property type="match status" value="1"/>
</dbReference>
<dbReference type="InterPro" id="IPR033656">
    <property type="entry name" value="HisRS_anticodon"/>
</dbReference>
<dbReference type="Pfam" id="PF03129">
    <property type="entry name" value="HGTP_anticodon"/>
    <property type="match status" value="1"/>
</dbReference>
<keyword evidence="7 10" id="KW-0648">Protein biosynthesis</keyword>
<dbReference type="InterPro" id="IPR006195">
    <property type="entry name" value="aa-tRNA-synth_II"/>
</dbReference>
<feature type="binding site" evidence="11">
    <location>
        <position position="304"/>
    </location>
    <ligand>
        <name>L-histidine</name>
        <dbReference type="ChEBI" id="CHEBI:57595"/>
    </ligand>
</feature>
<dbReference type="CDD" id="cd00773">
    <property type="entry name" value="HisRS-like_core"/>
    <property type="match status" value="1"/>
</dbReference>
<protein>
    <recommendedName>
        <fullName evidence="10">Histidine--tRNA ligase</fullName>
        <ecNumber evidence="10">6.1.1.21</ecNumber>
    </recommendedName>
    <alternativeName>
        <fullName evidence="10">Histidyl-tRNA synthetase</fullName>
        <shortName evidence="10">HisRS</shortName>
    </alternativeName>
</protein>
<evidence type="ECO:0000256" key="2">
    <source>
        <dbReference type="ARBA" id="ARBA00011738"/>
    </source>
</evidence>
<dbReference type="PANTHER" id="PTHR11476">
    <property type="entry name" value="HISTIDYL-TRNA SYNTHETASE"/>
    <property type="match status" value="1"/>
</dbReference>
<evidence type="ECO:0000256" key="5">
    <source>
        <dbReference type="ARBA" id="ARBA00022741"/>
    </source>
</evidence>
<dbReference type="Proteomes" id="UP000885806">
    <property type="component" value="Unassembled WGS sequence"/>
</dbReference>
<evidence type="ECO:0000256" key="4">
    <source>
        <dbReference type="ARBA" id="ARBA00022598"/>
    </source>
</evidence>
<reference evidence="14" key="1">
    <citation type="journal article" date="2020" name="mSystems">
        <title>Genome- and Community-Level Interaction Insights into Carbon Utilization and Element Cycling Functions of Hydrothermarchaeota in Hydrothermal Sediment.</title>
        <authorList>
            <person name="Zhou Z."/>
            <person name="Liu Y."/>
            <person name="Xu W."/>
            <person name="Pan J."/>
            <person name="Luo Z.H."/>
            <person name="Li M."/>
        </authorList>
    </citation>
    <scope>NUCLEOTIDE SEQUENCE [LARGE SCALE GENOMIC DNA]</scope>
    <source>
        <strain evidence="14">HyVt-538</strain>
    </source>
</reference>
<dbReference type="GO" id="GO:0005737">
    <property type="term" value="C:cytoplasm"/>
    <property type="evidence" value="ECO:0007669"/>
    <property type="project" value="UniProtKB-SubCell"/>
</dbReference>
<gene>
    <name evidence="10" type="primary">hisS</name>
    <name evidence="14" type="ORF">ENK01_00250</name>
</gene>
<dbReference type="AlphaFoldDB" id="A0A7V5NWM3"/>
<dbReference type="Gene3D" id="3.40.50.800">
    <property type="entry name" value="Anticodon-binding domain"/>
    <property type="match status" value="1"/>
</dbReference>
<keyword evidence="3 10" id="KW-0963">Cytoplasm</keyword>
<evidence type="ECO:0000256" key="9">
    <source>
        <dbReference type="ARBA" id="ARBA00047639"/>
    </source>
</evidence>
<comment type="subcellular location">
    <subcellularLocation>
        <location evidence="10">Cytoplasm</location>
    </subcellularLocation>
</comment>
<dbReference type="InterPro" id="IPR045864">
    <property type="entry name" value="aa-tRNA-synth_II/BPL/LPL"/>
</dbReference>
<evidence type="ECO:0000256" key="12">
    <source>
        <dbReference type="SAM" id="MobiDB-lite"/>
    </source>
</evidence>
<dbReference type="EC" id="6.1.1.21" evidence="10"/>
<evidence type="ECO:0000313" key="14">
    <source>
        <dbReference type="EMBL" id="HHI88356.1"/>
    </source>
</evidence>
<feature type="binding site" evidence="11">
    <location>
        <begin position="308"/>
        <end position="309"/>
    </location>
    <ligand>
        <name>L-histidine</name>
        <dbReference type="ChEBI" id="CHEBI:57595"/>
    </ligand>
</feature>
<dbReference type="InterPro" id="IPR015807">
    <property type="entry name" value="His-tRNA-ligase"/>
</dbReference>
<dbReference type="InterPro" id="IPR004516">
    <property type="entry name" value="HisRS/HisZ"/>
</dbReference>
<dbReference type="CDD" id="cd00859">
    <property type="entry name" value="HisRS_anticodon"/>
    <property type="match status" value="1"/>
</dbReference>
<dbReference type="SUPFAM" id="SSF52954">
    <property type="entry name" value="Class II aaRS ABD-related"/>
    <property type="match status" value="1"/>
</dbReference>
<feature type="binding site" evidence="11">
    <location>
        <position position="133"/>
    </location>
    <ligand>
        <name>L-histidine</name>
        <dbReference type="ChEBI" id="CHEBI:57595"/>
    </ligand>
</feature>
<comment type="caution">
    <text evidence="14">The sequence shown here is derived from an EMBL/GenBank/DDBJ whole genome shotgun (WGS) entry which is preliminary data.</text>
</comment>
<keyword evidence="8 10" id="KW-0030">Aminoacyl-tRNA synthetase</keyword>
<dbReference type="GO" id="GO:0006427">
    <property type="term" value="P:histidyl-tRNA aminoacylation"/>
    <property type="evidence" value="ECO:0007669"/>
    <property type="project" value="UniProtKB-UniRule"/>
</dbReference>
<evidence type="ECO:0000256" key="10">
    <source>
        <dbReference type="HAMAP-Rule" id="MF_00127"/>
    </source>
</evidence>
<comment type="catalytic activity">
    <reaction evidence="9 10">
        <text>tRNA(His) + L-histidine + ATP = L-histidyl-tRNA(His) + AMP + diphosphate + H(+)</text>
        <dbReference type="Rhea" id="RHEA:17313"/>
        <dbReference type="Rhea" id="RHEA-COMP:9665"/>
        <dbReference type="Rhea" id="RHEA-COMP:9689"/>
        <dbReference type="ChEBI" id="CHEBI:15378"/>
        <dbReference type="ChEBI" id="CHEBI:30616"/>
        <dbReference type="ChEBI" id="CHEBI:33019"/>
        <dbReference type="ChEBI" id="CHEBI:57595"/>
        <dbReference type="ChEBI" id="CHEBI:78442"/>
        <dbReference type="ChEBI" id="CHEBI:78527"/>
        <dbReference type="ChEBI" id="CHEBI:456215"/>
        <dbReference type="EC" id="6.1.1.21"/>
    </reaction>
</comment>
<evidence type="ECO:0000256" key="3">
    <source>
        <dbReference type="ARBA" id="ARBA00022490"/>
    </source>
</evidence>
<dbReference type="GO" id="GO:0004821">
    <property type="term" value="F:histidine-tRNA ligase activity"/>
    <property type="evidence" value="ECO:0007669"/>
    <property type="project" value="UniProtKB-UniRule"/>
</dbReference>
<evidence type="ECO:0000256" key="1">
    <source>
        <dbReference type="ARBA" id="ARBA00008226"/>
    </source>
</evidence>
<dbReference type="PANTHER" id="PTHR11476:SF7">
    <property type="entry name" value="HISTIDINE--TRNA LIGASE"/>
    <property type="match status" value="1"/>
</dbReference>
<dbReference type="GO" id="GO:0005524">
    <property type="term" value="F:ATP binding"/>
    <property type="evidence" value="ECO:0007669"/>
    <property type="project" value="UniProtKB-UniRule"/>
</dbReference>
<evidence type="ECO:0000256" key="11">
    <source>
        <dbReference type="PIRSR" id="PIRSR001549-1"/>
    </source>
</evidence>